<evidence type="ECO:0000256" key="3">
    <source>
        <dbReference type="ARBA" id="ARBA00022490"/>
    </source>
</evidence>
<dbReference type="PRINTS" id="PR01802">
    <property type="entry name" value="SYNEMBRYN"/>
</dbReference>
<feature type="compositionally biased region" description="Acidic residues" evidence="6">
    <location>
        <begin position="521"/>
        <end position="532"/>
    </location>
</feature>
<dbReference type="PANTHER" id="PTHR12425:SF5">
    <property type="entry name" value="SYNEMBRYN"/>
    <property type="match status" value="1"/>
</dbReference>
<dbReference type="GO" id="GO:0007186">
    <property type="term" value="P:G protein-coupled receptor signaling pathway"/>
    <property type="evidence" value="ECO:0007669"/>
    <property type="project" value="TreeGrafter"/>
</dbReference>
<dbReference type="SUPFAM" id="SSF48371">
    <property type="entry name" value="ARM repeat"/>
    <property type="match status" value="1"/>
</dbReference>
<gene>
    <name evidence="7" type="ORF">NQ314_007491</name>
</gene>
<proteinExistence type="inferred from homology"/>
<reference evidence="7" key="1">
    <citation type="journal article" date="2023" name="Insect Mol. Biol.">
        <title>Genome sequencing provides insights into the evolution of gene families encoding plant cell wall-degrading enzymes in longhorned beetles.</title>
        <authorList>
            <person name="Shin N.R."/>
            <person name="Okamura Y."/>
            <person name="Kirsch R."/>
            <person name="Pauchet Y."/>
        </authorList>
    </citation>
    <scope>NUCLEOTIDE SEQUENCE</scope>
    <source>
        <strain evidence="7">RBIC_L_NR</strain>
    </source>
</reference>
<keyword evidence="3" id="KW-0963">Cytoplasm</keyword>
<accession>A0AAV8YQ09</accession>
<dbReference type="Proteomes" id="UP001162156">
    <property type="component" value="Unassembled WGS sequence"/>
</dbReference>
<keyword evidence="4" id="KW-0344">Guanine-nucleotide releasing factor</keyword>
<evidence type="ECO:0000256" key="2">
    <source>
        <dbReference type="ARBA" id="ARBA00009049"/>
    </source>
</evidence>
<evidence type="ECO:0000313" key="8">
    <source>
        <dbReference type="Proteomes" id="UP001162156"/>
    </source>
</evidence>
<dbReference type="InterPro" id="IPR008376">
    <property type="entry name" value="Chaperone_Ric-8_A/B"/>
</dbReference>
<evidence type="ECO:0000256" key="1">
    <source>
        <dbReference type="ARBA" id="ARBA00004544"/>
    </source>
</evidence>
<dbReference type="EMBL" id="JANEYF010002005">
    <property type="protein sequence ID" value="KAJ8952632.1"/>
    <property type="molecule type" value="Genomic_DNA"/>
</dbReference>
<keyword evidence="8" id="KW-1185">Reference proteome</keyword>
<keyword evidence="5" id="KW-0143">Chaperone</keyword>
<dbReference type="InterPro" id="IPR019318">
    <property type="entry name" value="Gua_nucleotide_exch_fac_Ric8"/>
</dbReference>
<dbReference type="GO" id="GO:0001965">
    <property type="term" value="F:G-protein alpha-subunit binding"/>
    <property type="evidence" value="ECO:0007669"/>
    <property type="project" value="TreeGrafter"/>
</dbReference>
<dbReference type="Pfam" id="PF10165">
    <property type="entry name" value="Ric8"/>
    <property type="match status" value="1"/>
</dbReference>
<evidence type="ECO:0000256" key="6">
    <source>
        <dbReference type="SAM" id="MobiDB-lite"/>
    </source>
</evidence>
<protein>
    <recommendedName>
        <fullName evidence="9">Synembryn-A</fullName>
    </recommendedName>
</protein>
<feature type="region of interest" description="Disordered" evidence="6">
    <location>
        <begin position="515"/>
        <end position="534"/>
    </location>
</feature>
<evidence type="ECO:0008006" key="9">
    <source>
        <dbReference type="Google" id="ProtNLM"/>
    </source>
</evidence>
<dbReference type="GO" id="GO:0005938">
    <property type="term" value="C:cell cortex"/>
    <property type="evidence" value="ECO:0007669"/>
    <property type="project" value="UniProtKB-SubCell"/>
</dbReference>
<organism evidence="7 8">
    <name type="scientific">Rhamnusium bicolor</name>
    <dbReference type="NCBI Taxonomy" id="1586634"/>
    <lineage>
        <taxon>Eukaryota</taxon>
        <taxon>Metazoa</taxon>
        <taxon>Ecdysozoa</taxon>
        <taxon>Arthropoda</taxon>
        <taxon>Hexapoda</taxon>
        <taxon>Insecta</taxon>
        <taxon>Pterygota</taxon>
        <taxon>Neoptera</taxon>
        <taxon>Endopterygota</taxon>
        <taxon>Coleoptera</taxon>
        <taxon>Polyphaga</taxon>
        <taxon>Cucujiformia</taxon>
        <taxon>Chrysomeloidea</taxon>
        <taxon>Cerambycidae</taxon>
        <taxon>Lepturinae</taxon>
        <taxon>Rhagiini</taxon>
        <taxon>Rhamnusium</taxon>
    </lineage>
</organism>
<evidence type="ECO:0000313" key="7">
    <source>
        <dbReference type="EMBL" id="KAJ8952632.1"/>
    </source>
</evidence>
<evidence type="ECO:0000256" key="5">
    <source>
        <dbReference type="ARBA" id="ARBA00023186"/>
    </source>
</evidence>
<evidence type="ECO:0000256" key="4">
    <source>
        <dbReference type="ARBA" id="ARBA00022658"/>
    </source>
</evidence>
<dbReference type="PANTHER" id="PTHR12425">
    <property type="entry name" value="SYNEMBRYN"/>
    <property type="match status" value="1"/>
</dbReference>
<comment type="caution">
    <text evidence="7">The sequence shown here is derived from an EMBL/GenBank/DDBJ whole genome shotgun (WGS) entry which is preliminary data.</text>
</comment>
<comment type="similarity">
    <text evidence="2">Belongs to the synembryn family.</text>
</comment>
<dbReference type="GO" id="GO:0005085">
    <property type="term" value="F:guanyl-nucleotide exchange factor activity"/>
    <property type="evidence" value="ECO:0007669"/>
    <property type="project" value="UniProtKB-KW"/>
</dbReference>
<sequence>MFVPESISFYTLRLRYLDPHPAVKRVLNIKVLLHSGVEHIIIGFTYERKLDETRRVVDYLFKLIFSNRNNTPTQVILNMGTAIEHLIVADEESCGKLVENFVQNSERIFVFPELNEGSKRSDLWKSLYNIAKMNQDKIVVKNCLIAIRILSREKYSLSELVTDDWLILIKKHTGLEDKLFIFDEETLPLALQAQMSLCNIIFNCRSVAKACSNNGILDSIVERINRYKDTRIPNGIKYFDMKLLFLISAICPDTRNKLKNELPTLVNILEHILKGAAEDHTRHVELPPIFLSDRQVDLVCETLKALFNLTVRIDYTNGEIMSFCIHLMELSRNFLLITSNSLDKTWMLRNNVINLLTNLPNECYKYLLIPVQEGHGVPKNLEFEGENMTAIYEILMFLRAKFNDEPKIASQHEVLSPVVTVLLKGAISSRPIRKFLRNQILPPLKDVHNRPEQGTTIRNQLCRLLTTPITQLRDLVAELLFVLCKKNVIRMIKYTGYGNAAGLFAQRGLLAGGHDKGEAEYSSDSDDSETEEYADHKHGINPVLGCYEAPHPNIMENMTEEQKEYEAMKLVELMDSLMKCGTIKPCRVGDDGKPQPIEHVLELQKDLTFQPPNVRRDSD</sequence>
<dbReference type="AlphaFoldDB" id="A0AAV8YQ09"/>
<name>A0AAV8YQ09_9CUCU</name>
<dbReference type="InterPro" id="IPR016024">
    <property type="entry name" value="ARM-type_fold"/>
</dbReference>
<comment type="subcellular location">
    <subcellularLocation>
        <location evidence="1">Cytoplasm</location>
        <location evidence="1">Cell cortex</location>
    </subcellularLocation>
</comment>